<organism evidence="2 3">
    <name type="scientific">Rhodanobacter denitrificans</name>
    <dbReference type="NCBI Taxonomy" id="666685"/>
    <lineage>
        <taxon>Bacteria</taxon>
        <taxon>Pseudomonadati</taxon>
        <taxon>Pseudomonadota</taxon>
        <taxon>Gammaproteobacteria</taxon>
        <taxon>Lysobacterales</taxon>
        <taxon>Rhodanobacteraceae</taxon>
        <taxon>Rhodanobacter</taxon>
    </lineage>
</organism>
<feature type="transmembrane region" description="Helical" evidence="1">
    <location>
        <begin position="245"/>
        <end position="266"/>
    </location>
</feature>
<proteinExistence type="predicted"/>
<keyword evidence="1" id="KW-0812">Transmembrane</keyword>
<sequence length="571" mass="59120">MSEPLQESRPLRGGGPAALACHVATLAAGIAGVALMLLVAPRVPYADAWRLYTKLLEQPFLTGVTSVDNGHRELLPNAVRWIELHLLGGDQTLGIVLGAGLAIAAAAVWLRAIAQAPTDPAARAAAGLIAVLGLFWLGNERALAHAHESVRVYLIVLCLLSALTRTAGGRVDARASAGAAVLALLATLTFGSGIASFGAIAIVMLLGRATRAAWGIWAAGLAIALGLYLGGASSAVTGTVTFDPIGQLVLLVRWLASPFVYVFWPLLDPAVAALVPGAPLRAAATAVAGAFTAHLGPVQTSIWPQTLIGAAGVLALLVASWRAWRRPDITVPARRVALGVAWFGLAVGGLIALSRSAYFVEFPDQLHAPRYVPWSSLFWAGLLSAALLGPGRRARPALALLVAAVVAPSSLWMAELARSMQRTAERAATAAVVGLLPDSQPLGETVASELAAALPALRRGGLGPYAGPEARCLGRVLPGDAIGPIQAHDWTTLATANRIGAAGRLVRFRLAESAHRPVLIVDAAGRLIGLALPDPARGDDTWEGWIAPDLDAADAMPMSAARVDTPLCDPE</sequence>
<comment type="caution">
    <text evidence="2">The sequence shown here is derived from an EMBL/GenBank/DDBJ whole genome shotgun (WGS) entry which is preliminary data.</text>
</comment>
<keyword evidence="1" id="KW-0472">Membrane</keyword>
<feature type="transmembrane region" description="Helical" evidence="1">
    <location>
        <begin position="336"/>
        <end position="359"/>
    </location>
</feature>
<feature type="transmembrane region" description="Helical" evidence="1">
    <location>
        <begin position="150"/>
        <end position="168"/>
    </location>
</feature>
<feature type="transmembrane region" description="Helical" evidence="1">
    <location>
        <begin position="302"/>
        <end position="324"/>
    </location>
</feature>
<feature type="transmembrane region" description="Helical" evidence="1">
    <location>
        <begin position="371"/>
        <end position="389"/>
    </location>
</feature>
<dbReference type="AlphaFoldDB" id="A0A2W5K3P2"/>
<evidence type="ECO:0000313" key="3">
    <source>
        <dbReference type="Proteomes" id="UP000249046"/>
    </source>
</evidence>
<keyword evidence="1" id="KW-1133">Transmembrane helix</keyword>
<reference evidence="2 3" key="1">
    <citation type="submission" date="2017-08" db="EMBL/GenBank/DDBJ databases">
        <title>Infants hospitalized years apart are colonized by the same room-sourced microbial strains.</title>
        <authorList>
            <person name="Brooks B."/>
            <person name="Olm M.R."/>
            <person name="Firek B.A."/>
            <person name="Baker R."/>
            <person name="Thomas B.C."/>
            <person name="Morowitz M.J."/>
            <person name="Banfield J.F."/>
        </authorList>
    </citation>
    <scope>NUCLEOTIDE SEQUENCE [LARGE SCALE GENOMIC DNA]</scope>
    <source>
        <strain evidence="2">S2_005_003_R2_42</strain>
    </source>
</reference>
<feature type="transmembrane region" description="Helical" evidence="1">
    <location>
        <begin position="278"/>
        <end position="296"/>
    </location>
</feature>
<feature type="transmembrane region" description="Helical" evidence="1">
    <location>
        <begin position="120"/>
        <end position="138"/>
    </location>
</feature>
<feature type="transmembrane region" description="Helical" evidence="1">
    <location>
        <begin position="17"/>
        <end position="40"/>
    </location>
</feature>
<feature type="transmembrane region" description="Helical" evidence="1">
    <location>
        <begin position="93"/>
        <end position="114"/>
    </location>
</feature>
<gene>
    <name evidence="2" type="ORF">DI564_14400</name>
</gene>
<protein>
    <submittedName>
        <fullName evidence="2">Uncharacterized protein</fullName>
    </submittedName>
</protein>
<name>A0A2W5K3P2_9GAMM</name>
<dbReference type="EMBL" id="QFPO01000015">
    <property type="protein sequence ID" value="PZQ11696.1"/>
    <property type="molecule type" value="Genomic_DNA"/>
</dbReference>
<accession>A0A2W5K3P2</accession>
<feature type="transmembrane region" description="Helical" evidence="1">
    <location>
        <begin position="213"/>
        <end position="233"/>
    </location>
</feature>
<feature type="transmembrane region" description="Helical" evidence="1">
    <location>
        <begin position="396"/>
        <end position="414"/>
    </location>
</feature>
<dbReference type="Proteomes" id="UP000249046">
    <property type="component" value="Unassembled WGS sequence"/>
</dbReference>
<evidence type="ECO:0000313" key="2">
    <source>
        <dbReference type="EMBL" id="PZQ11696.1"/>
    </source>
</evidence>
<feature type="transmembrane region" description="Helical" evidence="1">
    <location>
        <begin position="180"/>
        <end position="206"/>
    </location>
</feature>
<evidence type="ECO:0000256" key="1">
    <source>
        <dbReference type="SAM" id="Phobius"/>
    </source>
</evidence>